<accession>A0A3M0G865</accession>
<dbReference type="PANTHER" id="PTHR43798">
    <property type="entry name" value="MONOACYLGLYCEROL LIPASE"/>
    <property type="match status" value="1"/>
</dbReference>
<evidence type="ECO:0000313" key="2">
    <source>
        <dbReference type="EMBL" id="RMB58602.1"/>
    </source>
</evidence>
<dbReference type="Proteomes" id="UP000281985">
    <property type="component" value="Unassembled WGS sequence"/>
</dbReference>
<dbReference type="EMBL" id="REFV01000008">
    <property type="protein sequence ID" value="RMB58602.1"/>
    <property type="molecule type" value="Genomic_DNA"/>
</dbReference>
<gene>
    <name evidence="2" type="ORF">EAX61_09905</name>
</gene>
<dbReference type="OrthoDB" id="252464at2"/>
<name>A0A3M0G865_9FLAO</name>
<keyword evidence="3" id="KW-1185">Reference proteome</keyword>
<dbReference type="Gene3D" id="3.40.50.1820">
    <property type="entry name" value="alpha/beta hydrolase"/>
    <property type="match status" value="1"/>
</dbReference>
<dbReference type="InterPro" id="IPR029058">
    <property type="entry name" value="AB_hydrolase_fold"/>
</dbReference>
<dbReference type="RefSeq" id="WP_121917526.1">
    <property type="nucleotide sequence ID" value="NZ_REFV01000008.1"/>
</dbReference>
<evidence type="ECO:0000259" key="1">
    <source>
        <dbReference type="Pfam" id="PF00561"/>
    </source>
</evidence>
<evidence type="ECO:0000313" key="3">
    <source>
        <dbReference type="Proteomes" id="UP000281985"/>
    </source>
</evidence>
<dbReference type="AlphaFoldDB" id="A0A3M0G865"/>
<organism evidence="2 3">
    <name type="scientific">Dokdonia sinensis</name>
    <dbReference type="NCBI Taxonomy" id="2479847"/>
    <lineage>
        <taxon>Bacteria</taxon>
        <taxon>Pseudomonadati</taxon>
        <taxon>Bacteroidota</taxon>
        <taxon>Flavobacteriia</taxon>
        <taxon>Flavobacteriales</taxon>
        <taxon>Flavobacteriaceae</taxon>
        <taxon>Dokdonia</taxon>
    </lineage>
</organism>
<reference evidence="2 3" key="1">
    <citation type="submission" date="2018-10" db="EMBL/GenBank/DDBJ databases">
        <title>Dokdonia luteus sp. nov., isolated from sea water.</title>
        <authorList>
            <person name="Zhou L.Y."/>
            <person name="Du Z.J."/>
        </authorList>
    </citation>
    <scope>NUCLEOTIDE SEQUENCE [LARGE SCALE GENOMIC DNA]</scope>
    <source>
        <strain evidence="2 3">SH27</strain>
    </source>
</reference>
<sequence>MIIQHKGASIFYTDQGAGNAIVLLHGFLENSTMWEPVINELKDNHRVICIDLLGHGKTECIGYVHTMEDMAEAVHTVIGILQLNDVTLIGHSMGGYVGCAFAKAYPEKIIKLCLLNSTPNPDDNERVTLRRRANKMAQTQYAQLVRMSFTNLFDHEAQRANRSIIDVALKEALKTPLQGYLAANEGMAIRPDYGNFWINTPIITAMILGTTDWIIDAAAHKEAYERGTNYFKIIEGGHMTHISNTAETMYALAKFISY</sequence>
<dbReference type="SUPFAM" id="SSF53474">
    <property type="entry name" value="alpha/beta-Hydrolases"/>
    <property type="match status" value="1"/>
</dbReference>
<dbReference type="InterPro" id="IPR050266">
    <property type="entry name" value="AB_hydrolase_sf"/>
</dbReference>
<keyword evidence="2" id="KW-0378">Hydrolase</keyword>
<proteinExistence type="predicted"/>
<comment type="caution">
    <text evidence="2">The sequence shown here is derived from an EMBL/GenBank/DDBJ whole genome shotgun (WGS) entry which is preliminary data.</text>
</comment>
<dbReference type="GO" id="GO:0016787">
    <property type="term" value="F:hydrolase activity"/>
    <property type="evidence" value="ECO:0007669"/>
    <property type="project" value="UniProtKB-KW"/>
</dbReference>
<protein>
    <submittedName>
        <fullName evidence="2">Alpha/beta hydrolase</fullName>
    </submittedName>
</protein>
<feature type="domain" description="AB hydrolase-1" evidence="1">
    <location>
        <begin position="19"/>
        <end position="244"/>
    </location>
</feature>
<dbReference type="Pfam" id="PF00561">
    <property type="entry name" value="Abhydrolase_1"/>
    <property type="match status" value="1"/>
</dbReference>
<dbReference type="PRINTS" id="PR00111">
    <property type="entry name" value="ABHYDROLASE"/>
</dbReference>
<dbReference type="InterPro" id="IPR000073">
    <property type="entry name" value="AB_hydrolase_1"/>
</dbReference>